<accession>A0A1I0AR07</accession>
<name>A0A1I0AR07_THASX</name>
<dbReference type="RefSeq" id="WP_093327841.1">
    <property type="nucleotide sequence ID" value="NZ_AP027363.1"/>
</dbReference>
<dbReference type="Pfam" id="PF12514">
    <property type="entry name" value="DUF3718"/>
    <property type="match status" value="1"/>
</dbReference>
<sequence length="117" mass="12598">MNKVRKVVVLTLASLGGFAALVSNANAMDRHMETALIDTCKAAKSNSTIRLKNTLEDYRLKESTVALKVMCNGTDIADFASLHGADRTAAKLNDAVKGTVEIIDVAKVTKINVTFEE</sequence>
<evidence type="ECO:0000256" key="1">
    <source>
        <dbReference type="SAM" id="SignalP"/>
    </source>
</evidence>
<keyword evidence="1" id="KW-0732">Signal</keyword>
<evidence type="ECO:0008006" key="4">
    <source>
        <dbReference type="Google" id="ProtNLM"/>
    </source>
</evidence>
<evidence type="ECO:0000313" key="2">
    <source>
        <dbReference type="EMBL" id="SES96373.1"/>
    </source>
</evidence>
<feature type="signal peptide" evidence="1">
    <location>
        <begin position="1"/>
        <end position="27"/>
    </location>
</feature>
<keyword evidence="3" id="KW-1185">Reference proteome</keyword>
<protein>
    <recommendedName>
        <fullName evidence="4">DUF3718 domain-containing protein</fullName>
    </recommendedName>
</protein>
<proteinExistence type="predicted"/>
<dbReference type="Proteomes" id="UP000199308">
    <property type="component" value="Unassembled WGS sequence"/>
</dbReference>
<gene>
    <name evidence="2" type="ORF">SAMN05660429_00781</name>
</gene>
<reference evidence="2 3" key="1">
    <citation type="submission" date="2016-10" db="EMBL/GenBank/DDBJ databases">
        <authorList>
            <person name="de Groot N.N."/>
        </authorList>
    </citation>
    <scope>NUCLEOTIDE SEQUENCE [LARGE SCALE GENOMIC DNA]</scope>
    <source>
        <strain evidence="2 3">DSM 19706</strain>
    </source>
</reference>
<feature type="chain" id="PRO_5011600108" description="DUF3718 domain-containing protein" evidence="1">
    <location>
        <begin position="28"/>
        <end position="117"/>
    </location>
</feature>
<dbReference type="InterPro" id="IPR022193">
    <property type="entry name" value="DUF3718"/>
</dbReference>
<dbReference type="EMBL" id="FOHK01000003">
    <property type="protein sequence ID" value="SES96373.1"/>
    <property type="molecule type" value="Genomic_DNA"/>
</dbReference>
<evidence type="ECO:0000313" key="3">
    <source>
        <dbReference type="Proteomes" id="UP000199308"/>
    </source>
</evidence>
<organism evidence="2 3">
    <name type="scientific">Thalassotalea agarivorans</name>
    <name type="common">Thalassomonas agarivorans</name>
    <dbReference type="NCBI Taxonomy" id="349064"/>
    <lineage>
        <taxon>Bacteria</taxon>
        <taxon>Pseudomonadati</taxon>
        <taxon>Pseudomonadota</taxon>
        <taxon>Gammaproteobacteria</taxon>
        <taxon>Alteromonadales</taxon>
        <taxon>Colwelliaceae</taxon>
        <taxon>Thalassotalea</taxon>
    </lineage>
</organism>
<dbReference type="OrthoDB" id="6401678at2"/>
<dbReference type="AlphaFoldDB" id="A0A1I0AR07"/>